<evidence type="ECO:0000259" key="1">
    <source>
        <dbReference type="Pfam" id="PF12802"/>
    </source>
</evidence>
<dbReference type="EMBL" id="CP016027">
    <property type="protein sequence ID" value="ANJ68176.1"/>
    <property type="molecule type" value="Genomic_DNA"/>
</dbReference>
<keyword evidence="3" id="KW-1185">Reference proteome</keyword>
<organism evidence="2 3">
    <name type="scientific">Halothiobacillus diazotrophicus</name>
    <dbReference type="NCBI Taxonomy" id="1860122"/>
    <lineage>
        <taxon>Bacteria</taxon>
        <taxon>Pseudomonadati</taxon>
        <taxon>Pseudomonadota</taxon>
        <taxon>Gammaproteobacteria</taxon>
        <taxon>Chromatiales</taxon>
        <taxon>Halothiobacillaceae</taxon>
        <taxon>Halothiobacillus</taxon>
    </lineage>
</organism>
<dbReference type="GO" id="GO:0003700">
    <property type="term" value="F:DNA-binding transcription factor activity"/>
    <property type="evidence" value="ECO:0007669"/>
    <property type="project" value="InterPro"/>
</dbReference>
<dbReference type="InterPro" id="IPR000835">
    <property type="entry name" value="HTH_MarR-typ"/>
</dbReference>
<accession>A0A191ZJU5</accession>
<dbReference type="Proteomes" id="UP000078596">
    <property type="component" value="Chromosome"/>
</dbReference>
<dbReference type="Pfam" id="PF12802">
    <property type="entry name" value="MarR_2"/>
    <property type="match status" value="1"/>
</dbReference>
<protein>
    <submittedName>
        <fullName evidence="2">Transcriptional regulator</fullName>
    </submittedName>
</protein>
<feature type="domain" description="HTH marR-type" evidence="1">
    <location>
        <begin position="6"/>
        <end position="42"/>
    </location>
</feature>
<dbReference type="KEGG" id="haz:A9404_00410"/>
<dbReference type="Gene3D" id="1.10.10.10">
    <property type="entry name" value="Winged helix-like DNA-binding domain superfamily/Winged helix DNA-binding domain"/>
    <property type="match status" value="1"/>
</dbReference>
<dbReference type="AlphaFoldDB" id="A0A191ZJU5"/>
<dbReference type="InterPro" id="IPR036388">
    <property type="entry name" value="WH-like_DNA-bd_sf"/>
</dbReference>
<evidence type="ECO:0000313" key="2">
    <source>
        <dbReference type="EMBL" id="ANJ68176.1"/>
    </source>
</evidence>
<dbReference type="GO" id="GO:0003677">
    <property type="term" value="F:DNA binding"/>
    <property type="evidence" value="ECO:0007669"/>
    <property type="project" value="TreeGrafter"/>
</dbReference>
<reference evidence="2 3" key="1">
    <citation type="submission" date="2016-06" db="EMBL/GenBank/DDBJ databases">
        <title>Insight into the functional genes involving in sulfur oxidation in Pearl River water.</title>
        <authorList>
            <person name="Luo J."/>
            <person name="Tan X."/>
            <person name="Lin W."/>
        </authorList>
    </citation>
    <scope>NUCLEOTIDE SEQUENCE [LARGE SCALE GENOMIC DNA]</scope>
    <source>
        <strain evidence="2 3">LS2</strain>
    </source>
</reference>
<sequence>MRHFAHGLTPGDLIKATGISGPNITRYVATLEAAGYAERIPETGRIRPSIRLAQSAIAILADMDRLSARVDEIKSRLTTR</sequence>
<name>A0A191ZJU5_9GAMM</name>
<dbReference type="InterPro" id="IPR050707">
    <property type="entry name" value="HTH_MetabolicPath_Reg"/>
</dbReference>
<dbReference type="OrthoDB" id="8593745at2"/>
<dbReference type="STRING" id="1860122.A9404_00410"/>
<dbReference type="InterPro" id="IPR036390">
    <property type="entry name" value="WH_DNA-bd_sf"/>
</dbReference>
<dbReference type="PANTHER" id="PTHR30136">
    <property type="entry name" value="HELIX-TURN-HELIX TRANSCRIPTIONAL REGULATOR, ICLR FAMILY"/>
    <property type="match status" value="1"/>
</dbReference>
<dbReference type="SUPFAM" id="SSF46785">
    <property type="entry name" value="Winged helix' DNA-binding domain"/>
    <property type="match status" value="1"/>
</dbReference>
<dbReference type="PANTHER" id="PTHR30136:SF35">
    <property type="entry name" value="HTH-TYPE TRANSCRIPTIONAL REGULATOR RV1719"/>
    <property type="match status" value="1"/>
</dbReference>
<proteinExistence type="predicted"/>
<gene>
    <name evidence="2" type="ORF">A9404_00410</name>
</gene>
<dbReference type="GO" id="GO:0045892">
    <property type="term" value="P:negative regulation of DNA-templated transcription"/>
    <property type="evidence" value="ECO:0007669"/>
    <property type="project" value="TreeGrafter"/>
</dbReference>
<evidence type="ECO:0000313" key="3">
    <source>
        <dbReference type="Proteomes" id="UP000078596"/>
    </source>
</evidence>